<dbReference type="STRING" id="40148.A0A0D9ZDR4"/>
<keyword evidence="5" id="KW-0472">Membrane</keyword>
<dbReference type="InterPro" id="IPR036418">
    <property type="entry name" value="Cyt_c_oxidase_su6a_sf"/>
</dbReference>
<dbReference type="EnsemblPlants" id="OGLUM03G35460.2">
    <property type="protein sequence ID" value="OGLUM03G35460.2"/>
    <property type="gene ID" value="OGLUM03G35460"/>
</dbReference>
<dbReference type="AlphaFoldDB" id="A0A0D9ZDR4"/>
<reference evidence="6" key="2">
    <citation type="submission" date="2018-05" db="EMBL/GenBank/DDBJ databases">
        <title>OgluRS3 (Oryza glumaepatula Reference Sequence Version 3).</title>
        <authorList>
            <person name="Zhang J."/>
            <person name="Kudrna D."/>
            <person name="Lee S."/>
            <person name="Talag J."/>
            <person name="Welchert J."/>
            <person name="Wing R.A."/>
        </authorList>
    </citation>
    <scope>NUCLEOTIDE SEQUENCE [LARGE SCALE GENOMIC DNA]</scope>
</reference>
<keyword evidence="3" id="KW-0809">Transit peptide</keyword>
<keyword evidence="4" id="KW-0496">Mitochondrion</keyword>
<dbReference type="PANTHER" id="PTHR11504">
    <property type="entry name" value="CYTOCHROME C OXIDASE POLYPEPTIDE VIA"/>
    <property type="match status" value="1"/>
</dbReference>
<dbReference type="PANTHER" id="PTHR11504:SF0">
    <property type="entry name" value="CYTOCHROME C OXIDASE SUBUNIT"/>
    <property type="match status" value="1"/>
</dbReference>
<evidence type="ECO:0000313" key="7">
    <source>
        <dbReference type="Proteomes" id="UP000026961"/>
    </source>
</evidence>
<proteinExistence type="predicted"/>
<dbReference type="Gene3D" id="4.10.95.10">
    <property type="entry name" value="Cytochrome c oxidase, subunit VIa"/>
    <property type="match status" value="1"/>
</dbReference>
<name>A0A0D9ZDR4_9ORYZ</name>
<dbReference type="GO" id="GO:0030234">
    <property type="term" value="F:enzyme regulator activity"/>
    <property type="evidence" value="ECO:0007669"/>
    <property type="project" value="TreeGrafter"/>
</dbReference>
<keyword evidence="7" id="KW-1185">Reference proteome</keyword>
<reference evidence="6" key="1">
    <citation type="submission" date="2015-04" db="UniProtKB">
        <authorList>
            <consortium name="EnsemblPlants"/>
        </authorList>
    </citation>
    <scope>IDENTIFICATION</scope>
</reference>
<dbReference type="GO" id="GO:0006123">
    <property type="term" value="P:mitochondrial electron transport, cytochrome c to oxygen"/>
    <property type="evidence" value="ECO:0007669"/>
    <property type="project" value="TreeGrafter"/>
</dbReference>
<evidence type="ECO:0008006" key="8">
    <source>
        <dbReference type="Google" id="ProtNLM"/>
    </source>
</evidence>
<comment type="subcellular location">
    <subcellularLocation>
        <location evidence="1">Mitochondrion inner membrane</location>
    </subcellularLocation>
</comment>
<evidence type="ECO:0000256" key="3">
    <source>
        <dbReference type="ARBA" id="ARBA00022946"/>
    </source>
</evidence>
<dbReference type="GO" id="GO:0005743">
    <property type="term" value="C:mitochondrial inner membrane"/>
    <property type="evidence" value="ECO:0007669"/>
    <property type="project" value="UniProtKB-SubCell"/>
</dbReference>
<evidence type="ECO:0000256" key="4">
    <source>
        <dbReference type="ARBA" id="ARBA00023128"/>
    </source>
</evidence>
<dbReference type="eggNOG" id="KOG3469">
    <property type="taxonomic scope" value="Eukaryota"/>
</dbReference>
<evidence type="ECO:0000256" key="1">
    <source>
        <dbReference type="ARBA" id="ARBA00004273"/>
    </source>
</evidence>
<dbReference type="InterPro" id="IPR001349">
    <property type="entry name" value="Cyt_c_oxidase_su6a"/>
</dbReference>
<organism evidence="6">
    <name type="scientific">Oryza glumipatula</name>
    <dbReference type="NCBI Taxonomy" id="40148"/>
    <lineage>
        <taxon>Eukaryota</taxon>
        <taxon>Viridiplantae</taxon>
        <taxon>Streptophyta</taxon>
        <taxon>Embryophyta</taxon>
        <taxon>Tracheophyta</taxon>
        <taxon>Spermatophyta</taxon>
        <taxon>Magnoliopsida</taxon>
        <taxon>Liliopsida</taxon>
        <taxon>Poales</taxon>
        <taxon>Poaceae</taxon>
        <taxon>BOP clade</taxon>
        <taxon>Oryzoideae</taxon>
        <taxon>Oryzeae</taxon>
        <taxon>Oryzinae</taxon>
        <taxon>Oryza</taxon>
    </lineage>
</organism>
<sequence>MASAAARSGLRSLAARAKATAAPAARRRMSSSAHDDAHETAKWEKITYAGIVTCTLLAAYNLSKGHPHFDEPPAYPYLHIRNKEFPWDHVNEEFIVGRARSTVLEDEALGRHRDAHAREKFQCFAWWAWTMILTPYNSSMQDPMAYLRTSTINSVHTICHAYQWNNSSGVRRVHVRTKADDIHFICLKVTEISAVVVFVAGKAIVGNVTVAVVVFFFFFTGLDVSLTASITIAHLIRRDAPFHFGLGGNIAPATDAPTNAITIRRVAGEDNEALPAQPAPRHLTVHGSAAALHGHCTSPVACELVHQPDTDGD</sequence>
<evidence type="ECO:0000313" key="6">
    <source>
        <dbReference type="EnsemblPlants" id="OGLUM03G35460.2"/>
    </source>
</evidence>
<dbReference type="FunFam" id="4.10.95.10:FF:000002">
    <property type="entry name" value="Cytochrome c oxidase subunit Via"/>
    <property type="match status" value="1"/>
</dbReference>
<dbReference type="HOGENOM" id="CLU_1108550_0_0_1"/>
<evidence type="ECO:0000256" key="5">
    <source>
        <dbReference type="ARBA" id="ARBA00023136"/>
    </source>
</evidence>
<accession>A0A0D9ZDR4</accession>
<dbReference type="Gramene" id="OGLUM03G35460.2">
    <property type="protein sequence ID" value="OGLUM03G35460.2"/>
    <property type="gene ID" value="OGLUM03G35460"/>
</dbReference>
<evidence type="ECO:0000256" key="2">
    <source>
        <dbReference type="ARBA" id="ARBA00022792"/>
    </source>
</evidence>
<protein>
    <recommendedName>
        <fullName evidence="8">Cytochrome c oxidase subunit 6a</fullName>
    </recommendedName>
</protein>
<dbReference type="Proteomes" id="UP000026961">
    <property type="component" value="Chromosome 3"/>
</dbReference>
<dbReference type="SUPFAM" id="SSF81411">
    <property type="entry name" value="Mitochondrial cytochrome c oxidase subunit VIa"/>
    <property type="match status" value="1"/>
</dbReference>
<keyword evidence="2" id="KW-0999">Mitochondrion inner membrane</keyword>